<dbReference type="GeneID" id="54359139"/>
<gene>
    <name evidence="3" type="ORF">K489DRAFT_318674</name>
</gene>
<dbReference type="Proteomes" id="UP000504637">
    <property type="component" value="Unplaced"/>
</dbReference>
<dbReference type="AlphaFoldDB" id="A0A6J3M5U7"/>
<accession>A0A6J3M5U7</accession>
<keyword evidence="2" id="KW-1185">Reference proteome</keyword>
<dbReference type="SUPFAM" id="SSF52047">
    <property type="entry name" value="RNI-like"/>
    <property type="match status" value="1"/>
</dbReference>
<feature type="region of interest" description="Disordered" evidence="1">
    <location>
        <begin position="536"/>
        <end position="585"/>
    </location>
</feature>
<feature type="compositionally biased region" description="Low complexity" evidence="1">
    <location>
        <begin position="553"/>
        <end position="569"/>
    </location>
</feature>
<dbReference type="OrthoDB" id="5405297at2759"/>
<reference evidence="3" key="3">
    <citation type="submission" date="2025-08" db="UniProtKB">
        <authorList>
            <consortium name="RefSeq"/>
        </authorList>
    </citation>
    <scope>IDENTIFICATION</scope>
    <source>
        <strain evidence="3">CBS 342.82</strain>
    </source>
</reference>
<protein>
    <recommendedName>
        <fullName evidence="4">F-box domain-containing protein</fullName>
    </recommendedName>
</protein>
<evidence type="ECO:0000256" key="1">
    <source>
        <dbReference type="SAM" id="MobiDB-lite"/>
    </source>
</evidence>
<evidence type="ECO:0000313" key="2">
    <source>
        <dbReference type="Proteomes" id="UP000504637"/>
    </source>
</evidence>
<dbReference type="InterPro" id="IPR032675">
    <property type="entry name" value="LRR_dom_sf"/>
</dbReference>
<evidence type="ECO:0000313" key="3">
    <source>
        <dbReference type="RefSeq" id="XP_033459940.1"/>
    </source>
</evidence>
<reference evidence="3" key="1">
    <citation type="submission" date="2020-01" db="EMBL/GenBank/DDBJ databases">
        <authorList>
            <consortium name="DOE Joint Genome Institute"/>
            <person name="Haridas S."/>
            <person name="Albert R."/>
            <person name="Binder M."/>
            <person name="Bloem J."/>
            <person name="Labutti K."/>
            <person name="Salamov A."/>
            <person name="Andreopoulos B."/>
            <person name="Baker S.E."/>
            <person name="Barry K."/>
            <person name="Bills G."/>
            <person name="Bluhm B.H."/>
            <person name="Cannon C."/>
            <person name="Castanera R."/>
            <person name="Culley D.E."/>
            <person name="Daum C."/>
            <person name="Ezra D."/>
            <person name="Gonzalez J.B."/>
            <person name="Henrissat B."/>
            <person name="Kuo A."/>
            <person name="Liang C."/>
            <person name="Lipzen A."/>
            <person name="Lutzoni F."/>
            <person name="Magnuson J."/>
            <person name="Mondo S."/>
            <person name="Nolan M."/>
            <person name="Ohm R."/>
            <person name="Pangilinan J."/>
            <person name="Park H.-J."/>
            <person name="Ramirez L."/>
            <person name="Alfaro M."/>
            <person name="Sun H."/>
            <person name="Tritt A."/>
            <person name="Yoshinaga Y."/>
            <person name="Zwiers L.-H."/>
            <person name="Turgeon B.G."/>
            <person name="Goodwin S.B."/>
            <person name="Spatafora J.W."/>
            <person name="Crous P.W."/>
            <person name="Grigoriev I.V."/>
        </authorList>
    </citation>
    <scope>NUCLEOTIDE SEQUENCE</scope>
    <source>
        <strain evidence="3">CBS 342.82</strain>
    </source>
</reference>
<evidence type="ECO:0008006" key="4">
    <source>
        <dbReference type="Google" id="ProtNLM"/>
    </source>
</evidence>
<dbReference type="Gene3D" id="3.80.10.10">
    <property type="entry name" value="Ribonuclease Inhibitor"/>
    <property type="match status" value="1"/>
</dbReference>
<dbReference type="Gene3D" id="1.20.1280.50">
    <property type="match status" value="1"/>
</dbReference>
<name>A0A6J3M5U7_9PEZI</name>
<dbReference type="SUPFAM" id="SSF81383">
    <property type="entry name" value="F-box domain"/>
    <property type="match status" value="1"/>
</dbReference>
<sequence>MGFLKHFRSKARLRDNSNPKAASYPELPYVRYGRDYTRQLPDAILARIFAYVCPHVADTTYEPCESSQIGEGCMLCDLRELAECARLCRKWRAVAERQLYKSIRIDAVHYCQREYDLAEIRKKKHYRAKSGDKFDPAAIRLALLCRSVWDRPDLARRTEFLKVTYMTRETAKADLARTVAAMPNLKYVDLPDGFFNGDSSCTTLRQELQSRCPDLRKMTYRHGAEAALQLIPQGYWQNLEILELTSIVVEPATLRIVLAGLPNLFDLSLTDMSWLDDSMLQPLLPQLPNFPPVRVLKLVDTPHITTQGLQSWLDKSGAHRSLFSLSLQNTGVTVQDLHTLLQSATHLDHLSIDEVISTSLGLAMQQLPPLSSRSLTKLHFEISNAEDIQALQKPAESYYAYLSSSLHANALPNLATLYVRDPTFADLLVLPPIVAPFAGGPGGTGGGPGGGFNQTLEIFSKGMDESEWVFTSIMPPDGRANRDSTILVGGRPLSAYSASRGLGPQWAQGGFGGEARRSVIVGNGFGGFLAVPAEEAPRPMTSDGGNGGGGGFSPRRFSFFRSPPKFAGAEGRGHERRGSKRDLWR</sequence>
<organism evidence="3">
    <name type="scientific">Dissoconium aciculare CBS 342.82</name>
    <dbReference type="NCBI Taxonomy" id="1314786"/>
    <lineage>
        <taxon>Eukaryota</taxon>
        <taxon>Fungi</taxon>
        <taxon>Dikarya</taxon>
        <taxon>Ascomycota</taxon>
        <taxon>Pezizomycotina</taxon>
        <taxon>Dothideomycetes</taxon>
        <taxon>Dothideomycetidae</taxon>
        <taxon>Mycosphaerellales</taxon>
        <taxon>Dissoconiaceae</taxon>
        <taxon>Dissoconium</taxon>
    </lineage>
</organism>
<dbReference type="InterPro" id="IPR036047">
    <property type="entry name" value="F-box-like_dom_sf"/>
</dbReference>
<reference evidence="3" key="2">
    <citation type="submission" date="2020-04" db="EMBL/GenBank/DDBJ databases">
        <authorList>
            <consortium name="NCBI Genome Project"/>
        </authorList>
    </citation>
    <scope>NUCLEOTIDE SEQUENCE</scope>
    <source>
        <strain evidence="3">CBS 342.82</strain>
    </source>
</reference>
<proteinExistence type="predicted"/>
<dbReference type="RefSeq" id="XP_033459940.1">
    <property type="nucleotide sequence ID" value="XM_033601339.1"/>
</dbReference>